<evidence type="ECO:0000259" key="5">
    <source>
        <dbReference type="SMART" id="SM00563"/>
    </source>
</evidence>
<keyword evidence="3" id="KW-0012">Acyltransferase</keyword>
<dbReference type="InterPro" id="IPR032098">
    <property type="entry name" value="Acyltransf_C"/>
</dbReference>
<evidence type="ECO:0000313" key="7">
    <source>
        <dbReference type="Proteomes" id="UP000190831"/>
    </source>
</evidence>
<keyword evidence="4" id="KW-0472">Membrane</keyword>
<keyword evidence="4" id="KW-0812">Transmembrane</keyword>
<dbReference type="InterPro" id="IPR002123">
    <property type="entry name" value="Plipid/glycerol_acylTrfase"/>
</dbReference>
<dbReference type="GO" id="GO:0005783">
    <property type="term" value="C:endoplasmic reticulum"/>
    <property type="evidence" value="ECO:0007669"/>
    <property type="project" value="TreeGrafter"/>
</dbReference>
<dbReference type="AlphaFoldDB" id="A0A1G4MD36"/>
<sequence>MPTVRLAFHRAKKILLTLASIVIFIEGAFAIVSLQFIVNAVFYKDVIRRQKYLDQSKKNFILLLVTILRIVAPSQVRITTENASIPKNSFVTDRRTGGIVSNMLRQSVIISNHQIYTDWVFLWWLAYTGGLAGNVFIMLKNSLERIPILGYGMRNYNFIFMNRKWEKDRVNLANRLAELDRNAKGVGYLAGKSPIGVATDGEAIWENSKSFERDDKQIHWPYALILFPEGTNLSAGTRARNAEYAAKMNLPKLNNTILPRVTGLRNVLLGLKSSCEVVYDATIGYSGVRQNEYGQDIYRLGNIFLKGRAPRIVDIHLRAFRLDEIPIEDEKDFTEWLLKVWREKDELLDSYYATGAFDLDPAQNTTAMGWCKLTAFEMLSILVFPIFTIFLIIWLMYKRLF</sequence>
<protein>
    <submittedName>
        <fullName evidence="6">LAFE_0E03796g1_1</fullName>
    </submittedName>
</protein>
<dbReference type="GO" id="GO:0036149">
    <property type="term" value="P:phosphatidylinositol acyl-chain remodeling"/>
    <property type="evidence" value="ECO:0007669"/>
    <property type="project" value="TreeGrafter"/>
</dbReference>
<organism evidence="6 7">
    <name type="scientific">Lachancea fermentati</name>
    <name type="common">Zygosaccharomyces fermentati</name>
    <dbReference type="NCBI Taxonomy" id="4955"/>
    <lineage>
        <taxon>Eukaryota</taxon>
        <taxon>Fungi</taxon>
        <taxon>Dikarya</taxon>
        <taxon>Ascomycota</taxon>
        <taxon>Saccharomycotina</taxon>
        <taxon>Saccharomycetes</taxon>
        <taxon>Saccharomycetales</taxon>
        <taxon>Saccharomycetaceae</taxon>
        <taxon>Lachancea</taxon>
    </lineage>
</organism>
<dbReference type="OMA" id="FYIREFR"/>
<evidence type="ECO:0000313" key="6">
    <source>
        <dbReference type="EMBL" id="SCW01626.1"/>
    </source>
</evidence>
<accession>A0A1G4MD36</accession>
<feature type="transmembrane region" description="Helical" evidence="4">
    <location>
        <begin position="378"/>
        <end position="397"/>
    </location>
</feature>
<proteinExistence type="inferred from homology"/>
<dbReference type="EMBL" id="LT598488">
    <property type="protein sequence ID" value="SCW01626.1"/>
    <property type="molecule type" value="Genomic_DNA"/>
</dbReference>
<comment type="similarity">
    <text evidence="1">Belongs to the 1-acyl-sn-glycerol-3-phosphate acyltransferase family.</text>
</comment>
<keyword evidence="7" id="KW-1185">Reference proteome</keyword>
<dbReference type="SUPFAM" id="SSF69593">
    <property type="entry name" value="Glycerol-3-phosphate (1)-acyltransferase"/>
    <property type="match status" value="1"/>
</dbReference>
<dbReference type="PANTHER" id="PTHR10983:SF16">
    <property type="entry name" value="LYSOCARDIOLIPIN ACYLTRANSFERASE 1"/>
    <property type="match status" value="1"/>
</dbReference>
<feature type="transmembrane region" description="Helical" evidence="4">
    <location>
        <begin position="121"/>
        <end position="139"/>
    </location>
</feature>
<evidence type="ECO:0000256" key="2">
    <source>
        <dbReference type="ARBA" id="ARBA00022679"/>
    </source>
</evidence>
<keyword evidence="4" id="KW-1133">Transmembrane helix</keyword>
<dbReference type="CDD" id="cd07990">
    <property type="entry name" value="LPLAT_LCLAT1-like"/>
    <property type="match status" value="1"/>
</dbReference>
<keyword evidence="2" id="KW-0808">Transferase</keyword>
<reference evidence="7" key="1">
    <citation type="submission" date="2016-03" db="EMBL/GenBank/DDBJ databases">
        <authorList>
            <person name="Devillers H."/>
        </authorList>
    </citation>
    <scope>NUCLEOTIDE SEQUENCE [LARGE SCALE GENOMIC DNA]</scope>
</reference>
<dbReference type="SMART" id="SM00563">
    <property type="entry name" value="PlsC"/>
    <property type="match status" value="1"/>
</dbReference>
<feature type="transmembrane region" description="Helical" evidence="4">
    <location>
        <begin position="14"/>
        <end position="38"/>
    </location>
</feature>
<dbReference type="Pfam" id="PF16076">
    <property type="entry name" value="Acyltransf_C"/>
    <property type="match status" value="1"/>
</dbReference>
<evidence type="ECO:0000256" key="4">
    <source>
        <dbReference type="SAM" id="Phobius"/>
    </source>
</evidence>
<evidence type="ECO:0000256" key="3">
    <source>
        <dbReference type="ARBA" id="ARBA00023315"/>
    </source>
</evidence>
<gene>
    <name evidence="6" type="ORF">LAFE_0E03796G</name>
</gene>
<name>A0A1G4MD36_LACFM</name>
<feature type="domain" description="Phospholipid/glycerol acyltransferase" evidence="5">
    <location>
        <begin position="107"/>
        <end position="265"/>
    </location>
</feature>
<dbReference type="STRING" id="4955.A0A1G4MD36"/>
<dbReference type="PANTHER" id="PTHR10983">
    <property type="entry name" value="1-ACYLGLYCEROL-3-PHOSPHATE ACYLTRANSFERASE-RELATED"/>
    <property type="match status" value="1"/>
</dbReference>
<dbReference type="GO" id="GO:0016746">
    <property type="term" value="F:acyltransferase activity"/>
    <property type="evidence" value="ECO:0007669"/>
    <property type="project" value="UniProtKB-KW"/>
</dbReference>
<dbReference type="Pfam" id="PF01553">
    <property type="entry name" value="Acyltransferase"/>
    <property type="match status" value="1"/>
</dbReference>
<dbReference type="OrthoDB" id="189226at2759"/>
<evidence type="ECO:0000256" key="1">
    <source>
        <dbReference type="ARBA" id="ARBA00008655"/>
    </source>
</evidence>
<dbReference type="Proteomes" id="UP000190831">
    <property type="component" value="Chromosome E"/>
</dbReference>